<dbReference type="PROSITE" id="PS50943">
    <property type="entry name" value="HTH_CROC1"/>
    <property type="match status" value="1"/>
</dbReference>
<dbReference type="GO" id="GO:0003677">
    <property type="term" value="F:DNA binding"/>
    <property type="evidence" value="ECO:0007669"/>
    <property type="project" value="UniProtKB-KW"/>
</dbReference>
<evidence type="ECO:0000256" key="1">
    <source>
        <dbReference type="ARBA" id="ARBA00023125"/>
    </source>
</evidence>
<evidence type="ECO:0000313" key="3">
    <source>
        <dbReference type="EMBL" id="KHK89064.1"/>
    </source>
</evidence>
<feature type="domain" description="HTH cro/C1-type" evidence="2">
    <location>
        <begin position="25"/>
        <end position="72"/>
    </location>
</feature>
<protein>
    <submittedName>
        <fullName evidence="3">XRE family transcriptional regulator</fullName>
    </submittedName>
</protein>
<dbReference type="RefSeq" id="WP_039290018.1">
    <property type="nucleotide sequence ID" value="NZ_JTDI01000009.1"/>
</dbReference>
<dbReference type="InterPro" id="IPR001387">
    <property type="entry name" value="Cro/C1-type_HTH"/>
</dbReference>
<proteinExistence type="predicted"/>
<dbReference type="STRING" id="1348853.LK12_22205"/>
<dbReference type="Pfam" id="PF01381">
    <property type="entry name" value="HTH_3"/>
    <property type="match status" value="1"/>
</dbReference>
<dbReference type="AlphaFoldDB" id="A0A0B1ZDF6"/>
<dbReference type="SUPFAM" id="SSF47413">
    <property type="entry name" value="lambda repressor-like DNA-binding domains"/>
    <property type="match status" value="1"/>
</dbReference>
<dbReference type="NCBIfam" id="TIGR02607">
    <property type="entry name" value="antidote_HigA"/>
    <property type="match status" value="1"/>
</dbReference>
<sequence>MAIKVHPSFHVHPGPWLRDEMILPRGLSVTRAAEHLGVTRPAMSNLLNGRAGLSADMALRFEKAFGVSADTLMRMQSAYELAQAREHENEIRVRRFDEAA</sequence>
<keyword evidence="1" id="KW-0238">DNA-binding</keyword>
<dbReference type="InterPro" id="IPR013430">
    <property type="entry name" value="Toxin_antidote_HigA"/>
</dbReference>
<dbReference type="SMART" id="SM00530">
    <property type="entry name" value="HTH_XRE"/>
    <property type="match status" value="1"/>
</dbReference>
<dbReference type="CDD" id="cd00093">
    <property type="entry name" value="HTH_XRE"/>
    <property type="match status" value="1"/>
</dbReference>
<organism evidence="3 4">
    <name type="scientific">Novosphingobium malaysiense</name>
    <dbReference type="NCBI Taxonomy" id="1348853"/>
    <lineage>
        <taxon>Bacteria</taxon>
        <taxon>Pseudomonadati</taxon>
        <taxon>Pseudomonadota</taxon>
        <taxon>Alphaproteobacteria</taxon>
        <taxon>Sphingomonadales</taxon>
        <taxon>Sphingomonadaceae</taxon>
        <taxon>Novosphingobium</taxon>
    </lineage>
</organism>
<keyword evidence="4" id="KW-1185">Reference proteome</keyword>
<dbReference type="PANTHER" id="PTHR36924:SF1">
    <property type="entry name" value="ANTITOXIN HIGA-1"/>
    <property type="match status" value="1"/>
</dbReference>
<accession>A0A0B1ZDF6</accession>
<dbReference type="OrthoDB" id="7205516at2"/>
<dbReference type="Proteomes" id="UP000031057">
    <property type="component" value="Unassembled WGS sequence"/>
</dbReference>
<dbReference type="InterPro" id="IPR010982">
    <property type="entry name" value="Lambda_DNA-bd_dom_sf"/>
</dbReference>
<dbReference type="EMBL" id="JTDI01000009">
    <property type="protein sequence ID" value="KHK89064.1"/>
    <property type="molecule type" value="Genomic_DNA"/>
</dbReference>
<name>A0A0B1ZDF6_9SPHN</name>
<comment type="caution">
    <text evidence="3">The sequence shown here is derived from an EMBL/GenBank/DDBJ whole genome shotgun (WGS) entry which is preliminary data.</text>
</comment>
<gene>
    <name evidence="3" type="ORF">LK12_22205</name>
</gene>
<evidence type="ECO:0000259" key="2">
    <source>
        <dbReference type="PROSITE" id="PS50943"/>
    </source>
</evidence>
<dbReference type="Gene3D" id="1.10.260.40">
    <property type="entry name" value="lambda repressor-like DNA-binding domains"/>
    <property type="match status" value="1"/>
</dbReference>
<evidence type="ECO:0000313" key="4">
    <source>
        <dbReference type="Proteomes" id="UP000031057"/>
    </source>
</evidence>
<dbReference type="PANTHER" id="PTHR36924">
    <property type="entry name" value="ANTITOXIN HIGA-1"/>
    <property type="match status" value="1"/>
</dbReference>
<reference evidence="3 4" key="1">
    <citation type="submission" date="2014-10" db="EMBL/GenBank/DDBJ databases">
        <title>Genome sequence of Novosphingobium malaysiense MUSC 273(T).</title>
        <authorList>
            <person name="Lee L.-H."/>
        </authorList>
    </citation>
    <scope>NUCLEOTIDE SEQUENCE [LARGE SCALE GENOMIC DNA]</scope>
    <source>
        <strain evidence="3 4">MUSC 273</strain>
    </source>
</reference>